<dbReference type="SUPFAM" id="SSF161098">
    <property type="entry name" value="MetI-like"/>
    <property type="match status" value="1"/>
</dbReference>
<dbReference type="OrthoDB" id="9804353at2"/>
<evidence type="ECO:0000256" key="3">
    <source>
        <dbReference type="ARBA" id="ARBA00022475"/>
    </source>
</evidence>
<sequence>MKKKIAVIFIPFLLFVLVWDLYVRFLSIPSYILPSPGSFLIELLTVFRQGEIYTHIYTTLYEIAIGMLLGVLLGLFVGYLVAKSRLIERILNPYIIIIQIIPKISIAPLFLLWFGLGANSKIAIIILVVFFPIMVNLIVGLRSIDRNVHALLKLVKVNRWQKFRFVEVMYALPAIISGVKVACTYAITGAVIGEMLGAQSGLGYLVMLGSETNEIQIILTSVFLLCIIGLILYLMIDLFERKLLGWHETRELPLN</sequence>
<evidence type="ECO:0000256" key="2">
    <source>
        <dbReference type="ARBA" id="ARBA00022448"/>
    </source>
</evidence>
<evidence type="ECO:0000256" key="5">
    <source>
        <dbReference type="ARBA" id="ARBA00022989"/>
    </source>
</evidence>
<name>A0A0B0IDR7_9BACI</name>
<evidence type="ECO:0000256" key="4">
    <source>
        <dbReference type="ARBA" id="ARBA00022692"/>
    </source>
</evidence>
<dbReference type="EMBL" id="JRJU01000070">
    <property type="protein sequence ID" value="KHF37806.1"/>
    <property type="molecule type" value="Genomic_DNA"/>
</dbReference>
<feature type="transmembrane region" description="Helical" evidence="7">
    <location>
        <begin position="7"/>
        <end position="32"/>
    </location>
</feature>
<keyword evidence="6 7" id="KW-0472">Membrane</keyword>
<feature type="transmembrane region" description="Helical" evidence="7">
    <location>
        <begin position="52"/>
        <end position="82"/>
    </location>
</feature>
<feature type="transmembrane region" description="Helical" evidence="7">
    <location>
        <begin position="165"/>
        <end position="187"/>
    </location>
</feature>
<reference evidence="9 10" key="1">
    <citation type="submission" date="2014-09" db="EMBL/GenBank/DDBJ databases">
        <title>Genome sequencing and annotation of Bacillus Okhensis strain Kh10-101T.</title>
        <authorList>
            <person name="Prakash J.S."/>
        </authorList>
    </citation>
    <scope>NUCLEOTIDE SEQUENCE [LARGE SCALE GENOMIC DNA]</scope>
    <source>
        <strain evidence="10">Kh10-101T</strain>
    </source>
</reference>
<dbReference type="InterPro" id="IPR000515">
    <property type="entry name" value="MetI-like"/>
</dbReference>
<keyword evidence="10" id="KW-1185">Reference proteome</keyword>
<protein>
    <submittedName>
        <fullName evidence="9">ABC transporter permease</fullName>
    </submittedName>
</protein>
<keyword evidence="2 7" id="KW-0813">Transport</keyword>
<dbReference type="Gene3D" id="1.10.3720.10">
    <property type="entry name" value="MetI-like"/>
    <property type="match status" value="1"/>
</dbReference>
<dbReference type="GO" id="GO:0055085">
    <property type="term" value="P:transmembrane transport"/>
    <property type="evidence" value="ECO:0007669"/>
    <property type="project" value="InterPro"/>
</dbReference>
<proteinExistence type="inferred from homology"/>
<dbReference type="AlphaFoldDB" id="A0A0B0IDR7"/>
<dbReference type="Pfam" id="PF00528">
    <property type="entry name" value="BPD_transp_1"/>
    <property type="match status" value="1"/>
</dbReference>
<accession>A0A0B0IDR7</accession>
<evidence type="ECO:0000256" key="6">
    <source>
        <dbReference type="ARBA" id="ARBA00023136"/>
    </source>
</evidence>
<dbReference type="PANTHER" id="PTHR30151:SF20">
    <property type="entry name" value="ABC TRANSPORTER PERMEASE PROTEIN HI_0355-RELATED"/>
    <property type="match status" value="1"/>
</dbReference>
<dbReference type="PROSITE" id="PS50928">
    <property type="entry name" value="ABC_TM1"/>
    <property type="match status" value="1"/>
</dbReference>
<dbReference type="Proteomes" id="UP000030832">
    <property type="component" value="Unassembled WGS sequence"/>
</dbReference>
<comment type="caution">
    <text evidence="9">The sequence shown here is derived from an EMBL/GenBank/DDBJ whole genome shotgun (WGS) entry which is preliminary data.</text>
</comment>
<gene>
    <name evidence="9" type="ORF">LQ50_25275</name>
</gene>
<dbReference type="GO" id="GO:0005886">
    <property type="term" value="C:plasma membrane"/>
    <property type="evidence" value="ECO:0007669"/>
    <property type="project" value="UniProtKB-SubCell"/>
</dbReference>
<comment type="similarity">
    <text evidence="7">Belongs to the binding-protein-dependent transport system permease family.</text>
</comment>
<dbReference type="PANTHER" id="PTHR30151">
    <property type="entry name" value="ALKANE SULFONATE ABC TRANSPORTER-RELATED, MEMBRANE SUBUNIT"/>
    <property type="match status" value="1"/>
</dbReference>
<evidence type="ECO:0000313" key="9">
    <source>
        <dbReference type="EMBL" id="KHF37806.1"/>
    </source>
</evidence>
<feature type="transmembrane region" description="Helical" evidence="7">
    <location>
        <begin position="215"/>
        <end position="236"/>
    </location>
</feature>
<evidence type="ECO:0000313" key="10">
    <source>
        <dbReference type="Proteomes" id="UP000030832"/>
    </source>
</evidence>
<dbReference type="RefSeq" id="WP_034634136.1">
    <property type="nucleotide sequence ID" value="NZ_JRJU01000070.1"/>
</dbReference>
<feature type="transmembrane region" description="Helical" evidence="7">
    <location>
        <begin position="122"/>
        <end position="144"/>
    </location>
</feature>
<feature type="transmembrane region" description="Helical" evidence="7">
    <location>
        <begin position="94"/>
        <end position="116"/>
    </location>
</feature>
<keyword evidence="4 7" id="KW-0812">Transmembrane</keyword>
<evidence type="ECO:0000256" key="1">
    <source>
        <dbReference type="ARBA" id="ARBA00004651"/>
    </source>
</evidence>
<feature type="domain" description="ABC transmembrane type-1" evidence="8">
    <location>
        <begin position="56"/>
        <end position="236"/>
    </location>
</feature>
<evidence type="ECO:0000259" key="8">
    <source>
        <dbReference type="PROSITE" id="PS50928"/>
    </source>
</evidence>
<keyword evidence="3" id="KW-1003">Cell membrane</keyword>
<dbReference type="InterPro" id="IPR035906">
    <property type="entry name" value="MetI-like_sf"/>
</dbReference>
<comment type="subcellular location">
    <subcellularLocation>
        <location evidence="1 7">Cell membrane</location>
        <topology evidence="1 7">Multi-pass membrane protein</topology>
    </subcellularLocation>
</comment>
<organism evidence="9 10">
    <name type="scientific">Halalkalibacter okhensis</name>
    <dbReference type="NCBI Taxonomy" id="333138"/>
    <lineage>
        <taxon>Bacteria</taxon>
        <taxon>Bacillati</taxon>
        <taxon>Bacillota</taxon>
        <taxon>Bacilli</taxon>
        <taxon>Bacillales</taxon>
        <taxon>Bacillaceae</taxon>
        <taxon>Halalkalibacter</taxon>
    </lineage>
</organism>
<dbReference type="eggNOG" id="COG0600">
    <property type="taxonomic scope" value="Bacteria"/>
</dbReference>
<dbReference type="STRING" id="333138.LQ50_25275"/>
<evidence type="ECO:0000256" key="7">
    <source>
        <dbReference type="RuleBase" id="RU363032"/>
    </source>
</evidence>
<keyword evidence="5 7" id="KW-1133">Transmembrane helix</keyword>